<organism evidence="1 2">
    <name type="scientific">Panagrolaimus davidi</name>
    <dbReference type="NCBI Taxonomy" id="227884"/>
    <lineage>
        <taxon>Eukaryota</taxon>
        <taxon>Metazoa</taxon>
        <taxon>Ecdysozoa</taxon>
        <taxon>Nematoda</taxon>
        <taxon>Chromadorea</taxon>
        <taxon>Rhabditida</taxon>
        <taxon>Tylenchina</taxon>
        <taxon>Panagrolaimomorpha</taxon>
        <taxon>Panagrolaimoidea</taxon>
        <taxon>Panagrolaimidae</taxon>
        <taxon>Panagrolaimus</taxon>
    </lineage>
</organism>
<dbReference type="AlphaFoldDB" id="A0A914QV91"/>
<name>A0A914QV91_9BILA</name>
<reference evidence="2" key="1">
    <citation type="submission" date="2022-11" db="UniProtKB">
        <authorList>
            <consortium name="WormBaseParasite"/>
        </authorList>
    </citation>
    <scope>IDENTIFICATION</scope>
</reference>
<protein>
    <submittedName>
        <fullName evidence="2">Uncharacterized protein</fullName>
    </submittedName>
</protein>
<evidence type="ECO:0000313" key="1">
    <source>
        <dbReference type="Proteomes" id="UP000887578"/>
    </source>
</evidence>
<evidence type="ECO:0000313" key="2">
    <source>
        <dbReference type="WBParaSite" id="PDA_v2.g8106.t1"/>
    </source>
</evidence>
<keyword evidence="1" id="KW-1185">Reference proteome</keyword>
<sequence length="113" mass="12566">MPRLMADKIKSEVSEFVKQYSKPMDEIYAEALAEVATITPDEIKKMREMLVKTAPLKPEIVYIGGPAISYEVSVQTDPALMESGSQTIEGLGTFDDKDLESIVNNDNLDVQVR</sequence>
<proteinExistence type="predicted"/>
<accession>A0A914QV91</accession>
<dbReference type="WBParaSite" id="PDA_v2.g8106.t1">
    <property type="protein sequence ID" value="PDA_v2.g8106.t1"/>
    <property type="gene ID" value="PDA_v2.g8106"/>
</dbReference>
<dbReference type="Proteomes" id="UP000887578">
    <property type="component" value="Unplaced"/>
</dbReference>